<sequence length="1260" mass="146085">MDFKRRWKKKERKEEKKEEKMEEKKGETNQIAEHSPEGFERGLELKRIVGTTKSSDVKMYFVRWHGCSTIDLVPAARVEKEYPEITARQVELRISSWNFHSNCLCLVENMEKLIPSEHRTERFVFKSKFESEYTILDFLGKGAFGTVYKCVSKKSPNEEVAVKLMEIFNKYPEQEATILKKLKHENILEIISEWTEHPPKKYKYPSNSPLDELTNDVYFIETEYCDLKSLHFWFNQQVPITHLCAKIILYEISKGLQYLHETKIVHRDLKPENILLTSDKHKSCVIVKIADFGISRVVTRATMTKEIGTQFYKCPEVSMNDVRYQHKVDIYALGVIFCEMLVLGDCSNNDEFQNRFDALLEDKIKENGFSISESCKEYLKDKTVEQNLIEEMVKLPGADRPEASDIIAKLVEMTPNISDEKIDIPVIREAENRHEFRLYGKKTSEKFIELPAWKRGDMLHTLDLNFVSVDAVDLTSCLKECVNLRSIEMSVFNEGDGFFPKISLRKLRKFFYRQLNGPENHYDYLTETRVESLLFFGPLEQLWENQMTVKIIITKLSVIEVQHEEDKKCKIYLTAVEGTKRLYDNLKNVENLTHIYFLDAYGNSEVRLDLSKFPEQTLETLVVDLPQWKIRPNVNEEISKFEHLKELFLSAYSQKDMLMYAQLYLSTKVCTPFEDRIEIRPKLYLNLLPQSIRVLSLSELVLDIKLGSGQRHLELDSLSINNCTFHDNFPFERMDSRDFKVKNVSFFVNISPPGILNIYEPTWALLNFLVENETWESLYFGPFRWTQAGQSDDGLIQTLEEMGVPANSPFFYLNRNGGKAVDISEHTKLTRKHTYRNFFMMPEQDEFQASEHVGIMSASFSTSKIPLFESHRNLDPAFVIDGTSGQNDYKTFTSLEGKATLKRILLKRVEIAKPKVFPFLLKGCKELVSLSLQNVKVPENFGGMVDLPNIKEFLYVLDEHLLHTLEYSITDFFTKERMKSSLFFNKKSFKDLWDKSINVLIAVDNVRVLELNHEKQLIWLQNCNYAYDIISESGMLEESPQDIKTFIVHCCLGLREFKRIPSKTLMYLSLTKVDINFNSLLDSGSFPCLQYLFLESNHKSNSLDLSKIPSTVRQVGLTSITVRISHLFDTCDILTLNECILPRDFASEFLPFLRVRKIGLLGPIFFAKYGEILDELYDNPEICQVIYVNRGAHFIPDRAKKMSSLLTSLGLGKSDGFEVSRKTGQWSLTIFDVQNFPYDTLTGYEPINSQKHPAASPSSI</sequence>
<dbReference type="CDD" id="cd00180">
    <property type="entry name" value="PKc"/>
    <property type="match status" value="1"/>
</dbReference>
<proteinExistence type="inferred from homology"/>
<feature type="compositionally biased region" description="Basic and acidic residues" evidence="12">
    <location>
        <begin position="12"/>
        <end position="27"/>
    </location>
</feature>
<dbReference type="PANTHER" id="PTHR11042">
    <property type="entry name" value="EUKARYOTIC TRANSLATION INITIATION FACTOR 2-ALPHA KINASE EIF2-ALPHA KINASE -RELATED"/>
    <property type="match status" value="1"/>
</dbReference>
<dbReference type="SUPFAM" id="SSF54160">
    <property type="entry name" value="Chromo domain-like"/>
    <property type="match status" value="1"/>
</dbReference>
<feature type="compositionally biased region" description="Basic residues" evidence="12">
    <location>
        <begin position="1"/>
        <end position="11"/>
    </location>
</feature>
<accession>A0A9Q0S9M7</accession>
<dbReference type="PROSITE" id="PS00108">
    <property type="entry name" value="PROTEIN_KINASE_ST"/>
    <property type="match status" value="1"/>
</dbReference>
<keyword evidence="3" id="KW-0808">Transferase</keyword>
<dbReference type="InterPro" id="IPR017441">
    <property type="entry name" value="Protein_kinase_ATP_BS"/>
</dbReference>
<comment type="catalytic activity">
    <reaction evidence="10">
        <text>L-seryl-[protein] + ATP = O-phospho-L-seryl-[protein] + ADP + H(+)</text>
        <dbReference type="Rhea" id="RHEA:17989"/>
        <dbReference type="Rhea" id="RHEA-COMP:9863"/>
        <dbReference type="Rhea" id="RHEA-COMP:11604"/>
        <dbReference type="ChEBI" id="CHEBI:15378"/>
        <dbReference type="ChEBI" id="CHEBI:29999"/>
        <dbReference type="ChEBI" id="CHEBI:30616"/>
        <dbReference type="ChEBI" id="CHEBI:83421"/>
        <dbReference type="ChEBI" id="CHEBI:456216"/>
        <dbReference type="EC" id="2.7.11.1"/>
    </reaction>
    <physiologicalReaction direction="left-to-right" evidence="10">
        <dbReference type="Rhea" id="RHEA:17990"/>
    </physiologicalReaction>
</comment>
<dbReference type="InterPro" id="IPR011009">
    <property type="entry name" value="Kinase-like_dom_sf"/>
</dbReference>
<evidence type="ECO:0000256" key="8">
    <source>
        <dbReference type="ARBA" id="ARBA00037982"/>
    </source>
</evidence>
<evidence type="ECO:0000313" key="14">
    <source>
        <dbReference type="EMBL" id="KAJ6648400.1"/>
    </source>
</evidence>
<dbReference type="GO" id="GO:0004694">
    <property type="term" value="F:eukaryotic translation initiation factor 2alpha kinase activity"/>
    <property type="evidence" value="ECO:0007669"/>
    <property type="project" value="TreeGrafter"/>
</dbReference>
<feature type="binding site" evidence="11">
    <location>
        <position position="163"/>
    </location>
    <ligand>
        <name>ATP</name>
        <dbReference type="ChEBI" id="CHEBI:30616"/>
    </ligand>
</feature>
<evidence type="ECO:0000313" key="15">
    <source>
        <dbReference type="Proteomes" id="UP001151699"/>
    </source>
</evidence>
<dbReference type="GO" id="GO:0005694">
    <property type="term" value="C:chromosome"/>
    <property type="evidence" value="ECO:0007669"/>
    <property type="project" value="UniProtKB-ARBA"/>
</dbReference>
<keyword evidence="5 14" id="KW-0418">Kinase</keyword>
<dbReference type="EMBL" id="WJQU01000001">
    <property type="protein sequence ID" value="KAJ6648400.1"/>
    <property type="molecule type" value="Genomic_DNA"/>
</dbReference>
<evidence type="ECO:0000256" key="12">
    <source>
        <dbReference type="SAM" id="MobiDB-lite"/>
    </source>
</evidence>
<reference evidence="14" key="1">
    <citation type="submission" date="2022-07" db="EMBL/GenBank/DDBJ databases">
        <authorList>
            <person name="Trinca V."/>
            <person name="Uliana J.V.C."/>
            <person name="Torres T.T."/>
            <person name="Ward R.J."/>
            <person name="Monesi N."/>
        </authorList>
    </citation>
    <scope>NUCLEOTIDE SEQUENCE</scope>
    <source>
        <strain evidence="14">HSMRA1968</strain>
        <tissue evidence="14">Whole embryos</tissue>
    </source>
</reference>
<dbReference type="Proteomes" id="UP001151699">
    <property type="component" value="Chromosome A"/>
</dbReference>
<dbReference type="GO" id="GO:0005524">
    <property type="term" value="F:ATP binding"/>
    <property type="evidence" value="ECO:0007669"/>
    <property type="project" value="UniProtKB-UniRule"/>
</dbReference>
<dbReference type="CDD" id="cd00034">
    <property type="entry name" value="CSD"/>
    <property type="match status" value="1"/>
</dbReference>
<dbReference type="AlphaFoldDB" id="A0A9Q0S9M7"/>
<evidence type="ECO:0000256" key="3">
    <source>
        <dbReference type="ARBA" id="ARBA00022679"/>
    </source>
</evidence>
<dbReference type="InterPro" id="IPR016197">
    <property type="entry name" value="Chromo-like_dom_sf"/>
</dbReference>
<dbReference type="GO" id="GO:0017148">
    <property type="term" value="P:negative regulation of translation"/>
    <property type="evidence" value="ECO:0007669"/>
    <property type="project" value="UniProtKB-KW"/>
</dbReference>
<keyword evidence="2" id="KW-0723">Serine/threonine-protein kinase</keyword>
<comment type="caution">
    <text evidence="14">The sequence shown here is derived from an EMBL/GenBank/DDBJ whole genome shotgun (WGS) entry which is preliminary data.</text>
</comment>
<evidence type="ECO:0000256" key="1">
    <source>
        <dbReference type="ARBA" id="ARBA00012513"/>
    </source>
</evidence>
<feature type="region of interest" description="Disordered" evidence="12">
    <location>
        <begin position="1"/>
        <end position="36"/>
    </location>
</feature>
<keyword evidence="15" id="KW-1185">Reference proteome</keyword>
<dbReference type="OrthoDB" id="248923at2759"/>
<evidence type="ECO:0000256" key="11">
    <source>
        <dbReference type="PROSITE-ProRule" id="PRU10141"/>
    </source>
</evidence>
<dbReference type="SUPFAM" id="SSF56112">
    <property type="entry name" value="Protein kinase-like (PK-like)"/>
    <property type="match status" value="1"/>
</dbReference>
<dbReference type="GO" id="GO:0005737">
    <property type="term" value="C:cytoplasm"/>
    <property type="evidence" value="ECO:0007669"/>
    <property type="project" value="TreeGrafter"/>
</dbReference>
<dbReference type="PANTHER" id="PTHR11042:SF160">
    <property type="entry name" value="EUKARYOTIC TRANSLATION INITIATION FACTOR 2-ALPHA KINASE 1"/>
    <property type="match status" value="1"/>
</dbReference>
<comment type="similarity">
    <text evidence="8">Belongs to the protein kinase superfamily. Ser/Thr protein kinase family. GCN2 subfamily.</text>
</comment>
<dbReference type="InterPro" id="IPR008271">
    <property type="entry name" value="Ser/Thr_kinase_AS"/>
</dbReference>
<keyword evidence="7" id="KW-0652">Protein synthesis inhibitor</keyword>
<protein>
    <recommendedName>
        <fullName evidence="1">non-specific serine/threonine protein kinase</fullName>
        <ecNumber evidence="1">2.7.11.1</ecNumber>
    </recommendedName>
</protein>
<dbReference type="GO" id="GO:0005634">
    <property type="term" value="C:nucleus"/>
    <property type="evidence" value="ECO:0007669"/>
    <property type="project" value="TreeGrafter"/>
</dbReference>
<evidence type="ECO:0000256" key="4">
    <source>
        <dbReference type="ARBA" id="ARBA00022741"/>
    </source>
</evidence>
<evidence type="ECO:0000256" key="7">
    <source>
        <dbReference type="ARBA" id="ARBA00023193"/>
    </source>
</evidence>
<evidence type="ECO:0000256" key="9">
    <source>
        <dbReference type="ARBA" id="ARBA00048659"/>
    </source>
</evidence>
<keyword evidence="4 11" id="KW-0547">Nucleotide-binding</keyword>
<dbReference type="Pfam" id="PF00069">
    <property type="entry name" value="Pkinase"/>
    <property type="match status" value="1"/>
</dbReference>
<keyword evidence="6 11" id="KW-0067">ATP-binding</keyword>
<evidence type="ECO:0000256" key="10">
    <source>
        <dbReference type="ARBA" id="ARBA00048977"/>
    </source>
</evidence>
<dbReference type="InterPro" id="IPR050339">
    <property type="entry name" value="CC_SR_Kinase"/>
</dbReference>
<evidence type="ECO:0000256" key="6">
    <source>
        <dbReference type="ARBA" id="ARBA00022840"/>
    </source>
</evidence>
<evidence type="ECO:0000256" key="5">
    <source>
        <dbReference type="ARBA" id="ARBA00022777"/>
    </source>
</evidence>
<feature type="domain" description="Protein kinase" evidence="13">
    <location>
        <begin position="133"/>
        <end position="417"/>
    </location>
</feature>
<evidence type="ECO:0000259" key="13">
    <source>
        <dbReference type="PROSITE" id="PS50011"/>
    </source>
</evidence>
<dbReference type="InterPro" id="IPR000719">
    <property type="entry name" value="Prot_kinase_dom"/>
</dbReference>
<evidence type="ECO:0000256" key="2">
    <source>
        <dbReference type="ARBA" id="ARBA00022527"/>
    </source>
</evidence>
<dbReference type="Gene3D" id="2.40.50.40">
    <property type="match status" value="1"/>
</dbReference>
<dbReference type="PROSITE" id="PS00107">
    <property type="entry name" value="PROTEIN_KINASE_ATP"/>
    <property type="match status" value="1"/>
</dbReference>
<dbReference type="Gene3D" id="3.30.200.20">
    <property type="entry name" value="Phosphorylase Kinase, domain 1"/>
    <property type="match status" value="1"/>
</dbReference>
<name>A0A9Q0S9M7_9DIPT</name>
<organism evidence="14 15">
    <name type="scientific">Pseudolycoriella hygida</name>
    <dbReference type="NCBI Taxonomy" id="35572"/>
    <lineage>
        <taxon>Eukaryota</taxon>
        <taxon>Metazoa</taxon>
        <taxon>Ecdysozoa</taxon>
        <taxon>Arthropoda</taxon>
        <taxon>Hexapoda</taxon>
        <taxon>Insecta</taxon>
        <taxon>Pterygota</taxon>
        <taxon>Neoptera</taxon>
        <taxon>Endopterygota</taxon>
        <taxon>Diptera</taxon>
        <taxon>Nematocera</taxon>
        <taxon>Sciaroidea</taxon>
        <taxon>Sciaridae</taxon>
        <taxon>Pseudolycoriella</taxon>
    </lineage>
</organism>
<dbReference type="PROSITE" id="PS50011">
    <property type="entry name" value="PROTEIN_KINASE_DOM"/>
    <property type="match status" value="1"/>
</dbReference>
<comment type="catalytic activity">
    <reaction evidence="9">
        <text>L-threonyl-[protein] + ATP = O-phospho-L-threonyl-[protein] + ADP + H(+)</text>
        <dbReference type="Rhea" id="RHEA:46608"/>
        <dbReference type="Rhea" id="RHEA-COMP:11060"/>
        <dbReference type="Rhea" id="RHEA-COMP:11605"/>
        <dbReference type="ChEBI" id="CHEBI:15378"/>
        <dbReference type="ChEBI" id="CHEBI:30013"/>
        <dbReference type="ChEBI" id="CHEBI:30616"/>
        <dbReference type="ChEBI" id="CHEBI:61977"/>
        <dbReference type="ChEBI" id="CHEBI:456216"/>
        <dbReference type="EC" id="2.7.11.1"/>
    </reaction>
    <physiologicalReaction direction="left-to-right" evidence="9">
        <dbReference type="Rhea" id="RHEA:46609"/>
    </physiologicalReaction>
</comment>
<gene>
    <name evidence="14" type="primary">MAPK13</name>
    <name evidence="14" type="ORF">Bhyg_03628</name>
</gene>
<dbReference type="Gene3D" id="1.10.510.10">
    <property type="entry name" value="Transferase(Phosphotransferase) domain 1"/>
    <property type="match status" value="1"/>
</dbReference>
<dbReference type="EC" id="2.7.11.1" evidence="1"/>
<dbReference type="SMART" id="SM00220">
    <property type="entry name" value="S_TKc"/>
    <property type="match status" value="1"/>
</dbReference>